<evidence type="ECO:0000256" key="2">
    <source>
        <dbReference type="SAM" id="SignalP"/>
    </source>
</evidence>
<dbReference type="AlphaFoldDB" id="A0A9J7AW73"/>
<feature type="chain" id="PRO_5039886002" description="Porin" evidence="2">
    <location>
        <begin position="24"/>
        <end position="445"/>
    </location>
</feature>
<accession>A0A9J7AW73</accession>
<protein>
    <recommendedName>
        <fullName evidence="5">Porin</fullName>
    </recommendedName>
</protein>
<keyword evidence="1" id="KW-0175">Coiled coil</keyword>
<dbReference type="EMBL" id="CP102480">
    <property type="protein sequence ID" value="UUX50697.1"/>
    <property type="molecule type" value="Genomic_DNA"/>
</dbReference>
<gene>
    <name evidence="3" type="ORF">NUH88_03135</name>
</gene>
<keyword evidence="4" id="KW-1185">Reference proteome</keyword>
<evidence type="ECO:0000313" key="3">
    <source>
        <dbReference type="EMBL" id="UUX50697.1"/>
    </source>
</evidence>
<evidence type="ECO:0000256" key="1">
    <source>
        <dbReference type="SAM" id="Coils"/>
    </source>
</evidence>
<proteinExistence type="predicted"/>
<dbReference type="Proteomes" id="UP001060336">
    <property type="component" value="Chromosome"/>
</dbReference>
<dbReference type="SUPFAM" id="SSF56935">
    <property type="entry name" value="Porins"/>
    <property type="match status" value="1"/>
</dbReference>
<sequence>MFSSPCLKFAVAIGLLVFSVARADAQSAAVDPQVLESLKTLIEAQQQQLQRQAETIEALKQRVEGLERTTTEVRDTAVAAKSAADEVQQAVEAGGVGDPTISSGQEKVKLSIYGQVNRALNVADDGNATDVYFVDNDTSNSRVGFSGTAKVDGTTIGSVLEIGFSANNSYNVSQDSERASDDVSVRKADVYIRNDDYGKLSFGKGSAAGDDTAEYDLSLVAGPIMYSGVADIVGGLKFTQNGALTSTTVGDAFFNFDSNRQDRVRYDTVNFGPGIQGSVSAGSDERYDIALTWGGDYGDWTGVDYGNFTTLGAISLADPNSSGVDYRVAGSFSVLHNPSGISATFSGGMDERNDNREPFNLYGKLAMDKDYFSIGATGFGVDLTYSEDIAALGDEGFSAGLAIVQLYEEFGAEFYAQLRMFDLDRQGNSDLEGIYVGTVGTRVKF</sequence>
<evidence type="ECO:0000313" key="4">
    <source>
        <dbReference type="Proteomes" id="UP001060336"/>
    </source>
</evidence>
<dbReference type="KEGG" id="naci:NUH88_03135"/>
<reference evidence="3" key="1">
    <citation type="submission" date="2022-08" db="EMBL/GenBank/DDBJ databases">
        <title>Nisaea acidiphila sp. nov., isolated from a marine algal debris and emended description of the genus Nisaea Urios et al. 2008.</title>
        <authorList>
            <person name="Kwon K."/>
        </authorList>
    </citation>
    <scope>NUCLEOTIDE SEQUENCE</scope>
    <source>
        <strain evidence="3">MEBiC11861</strain>
    </source>
</reference>
<evidence type="ECO:0008006" key="5">
    <source>
        <dbReference type="Google" id="ProtNLM"/>
    </source>
</evidence>
<feature type="signal peptide" evidence="2">
    <location>
        <begin position="1"/>
        <end position="23"/>
    </location>
</feature>
<keyword evidence="2" id="KW-0732">Signal</keyword>
<dbReference type="RefSeq" id="WP_257769913.1">
    <property type="nucleotide sequence ID" value="NZ_CP102480.1"/>
</dbReference>
<feature type="coiled-coil region" evidence="1">
    <location>
        <begin position="35"/>
        <end position="76"/>
    </location>
</feature>
<organism evidence="3 4">
    <name type="scientific">Nisaea acidiphila</name>
    <dbReference type="NCBI Taxonomy" id="1862145"/>
    <lineage>
        <taxon>Bacteria</taxon>
        <taxon>Pseudomonadati</taxon>
        <taxon>Pseudomonadota</taxon>
        <taxon>Alphaproteobacteria</taxon>
        <taxon>Rhodospirillales</taxon>
        <taxon>Thalassobaculaceae</taxon>
        <taxon>Nisaea</taxon>
    </lineage>
</organism>
<name>A0A9J7AW73_9PROT</name>